<feature type="chain" id="PRO_5012500758" evidence="1">
    <location>
        <begin position="23"/>
        <end position="127"/>
    </location>
</feature>
<sequence>MKYKIVLLIMLFLVIFQGNAYAVDPKNKNDLATESVICASYATIVETCLKERGNPILSKQYGDLANLLFSVSTSLSNEKITKKRFEQYNQEIMKLIGGRCEDVTRAISKYDTQCLTLAKNVIKYSKK</sequence>
<dbReference type="STRING" id="1121455.SAMN02745728_01488"/>
<gene>
    <name evidence="2" type="ORF">SAMN02745728_01488</name>
</gene>
<evidence type="ECO:0000256" key="1">
    <source>
        <dbReference type="SAM" id="SignalP"/>
    </source>
</evidence>
<reference evidence="2 3" key="1">
    <citation type="submission" date="2016-12" db="EMBL/GenBank/DDBJ databases">
        <authorList>
            <person name="Song W.-J."/>
            <person name="Kurnit D.M."/>
        </authorList>
    </citation>
    <scope>NUCLEOTIDE SEQUENCE [LARGE SCALE GENOMIC DNA]</scope>
    <source>
        <strain evidence="2 3">DSM 11393</strain>
    </source>
</reference>
<protein>
    <submittedName>
        <fullName evidence="2">Uncharacterized protein</fullName>
    </submittedName>
</protein>
<evidence type="ECO:0000313" key="3">
    <source>
        <dbReference type="Proteomes" id="UP000186469"/>
    </source>
</evidence>
<proteinExistence type="predicted"/>
<organism evidence="2 3">
    <name type="scientific">Desulfovibrio litoralis DSM 11393</name>
    <dbReference type="NCBI Taxonomy" id="1121455"/>
    <lineage>
        <taxon>Bacteria</taxon>
        <taxon>Pseudomonadati</taxon>
        <taxon>Thermodesulfobacteriota</taxon>
        <taxon>Desulfovibrionia</taxon>
        <taxon>Desulfovibrionales</taxon>
        <taxon>Desulfovibrionaceae</taxon>
        <taxon>Desulfovibrio</taxon>
    </lineage>
</organism>
<keyword evidence="1" id="KW-0732">Signal</keyword>
<evidence type="ECO:0000313" key="2">
    <source>
        <dbReference type="EMBL" id="SHN65061.1"/>
    </source>
</evidence>
<keyword evidence="3" id="KW-1185">Reference proteome</keyword>
<dbReference type="EMBL" id="FRDI01000006">
    <property type="protein sequence ID" value="SHN65061.1"/>
    <property type="molecule type" value="Genomic_DNA"/>
</dbReference>
<name>A0A1M7T2Z4_9BACT</name>
<dbReference type="AlphaFoldDB" id="A0A1M7T2Z4"/>
<feature type="signal peptide" evidence="1">
    <location>
        <begin position="1"/>
        <end position="22"/>
    </location>
</feature>
<dbReference type="RefSeq" id="WP_072697178.1">
    <property type="nucleotide sequence ID" value="NZ_FRDI01000006.1"/>
</dbReference>
<dbReference type="Proteomes" id="UP000186469">
    <property type="component" value="Unassembled WGS sequence"/>
</dbReference>
<accession>A0A1M7T2Z4</accession>